<protein>
    <submittedName>
        <fullName evidence="5">Uncharacterized protein</fullName>
    </submittedName>
</protein>
<dbReference type="EMBL" id="WIWS01000105">
    <property type="protein sequence ID" value="KAF3206868.1"/>
    <property type="molecule type" value="Genomic_DNA"/>
</dbReference>
<dbReference type="AlphaFoldDB" id="A0A6G1MHQ0"/>
<dbReference type="EMBL" id="WIWT01000029">
    <property type="protein sequence ID" value="KAF3212542.1"/>
    <property type="molecule type" value="Genomic_DNA"/>
</dbReference>
<name>A0A6G1MHQ0_ORBOL</name>
<dbReference type="EMBL" id="WIPF01000076">
    <property type="protein sequence ID" value="KAF3213688.1"/>
    <property type="molecule type" value="Genomic_DNA"/>
</dbReference>
<dbReference type="Proteomes" id="UP000472727">
    <property type="component" value="Unassembled WGS sequence"/>
</dbReference>
<sequence length="405" mass="43776">MPSVRTLVGAALWASIVQTVTATPNPTACYADNCLRALRGFGSKSYTQVSTECSNYVWSTVTAQSVVTVSETSTVGTTITTEVREVVYETSYEVVTETNHDSTVLVTQTYPDPFSSVNARAIAARTLSPESPIPTYASACTSGARYASACSCYGIFPSVATVASTTTVIELVTTTDYVTSSDTAATGDVTQTVVESTTTVVNVQYTAFAVAVTSADEGFPREVFEPSQTALYIDMTYGVWEIWGGRGGSSIRQPDGKVYYPHAYEVGRWYHYCTPTYVDTDTGEVYQAPTGSMFIDSFPGASPSITGQEVYCNWDSNNDLHCSCTVSGTTYTKMTYHADNTEKTELLLRSGALPSGEWEVFAKAITTNHCAGNTGSLCNGWHDPNDVPIWTSWKGRRSLGRKIRA</sequence>
<evidence type="ECO:0000256" key="1">
    <source>
        <dbReference type="SAM" id="SignalP"/>
    </source>
</evidence>
<evidence type="ECO:0000313" key="2">
    <source>
        <dbReference type="EMBL" id="KAF3186787.1"/>
    </source>
</evidence>
<proteinExistence type="predicted"/>
<feature type="signal peptide" evidence="1">
    <location>
        <begin position="1"/>
        <end position="22"/>
    </location>
</feature>
<dbReference type="Proteomes" id="UP000614610">
    <property type="component" value="Unassembled WGS sequence"/>
</dbReference>
<dbReference type="OrthoDB" id="5355391at2759"/>
<feature type="chain" id="PRO_5041133349" evidence="1">
    <location>
        <begin position="23"/>
        <end position="405"/>
    </location>
</feature>
<dbReference type="Proteomes" id="UP000483672">
    <property type="component" value="Unassembled WGS sequence"/>
</dbReference>
<dbReference type="Proteomes" id="UP000479691">
    <property type="component" value="Unassembled WGS sequence"/>
</dbReference>
<dbReference type="EMBL" id="JAABOE010000016">
    <property type="protein sequence ID" value="KAF3186787.1"/>
    <property type="molecule type" value="Genomic_DNA"/>
</dbReference>
<evidence type="ECO:0000313" key="6">
    <source>
        <dbReference type="Proteomes" id="UP000472727"/>
    </source>
</evidence>
<keyword evidence="1" id="KW-0732">Signal</keyword>
<organism evidence="5 8">
    <name type="scientific">Orbilia oligospora</name>
    <name type="common">Nematode-trapping fungus</name>
    <name type="synonym">Arthrobotrys oligospora</name>
    <dbReference type="NCBI Taxonomy" id="2813651"/>
    <lineage>
        <taxon>Eukaryota</taxon>
        <taxon>Fungi</taxon>
        <taxon>Dikarya</taxon>
        <taxon>Ascomycota</taxon>
        <taxon>Pezizomycotina</taxon>
        <taxon>Orbiliomycetes</taxon>
        <taxon>Orbiliales</taxon>
        <taxon>Orbiliaceae</taxon>
        <taxon>Orbilia</taxon>
    </lineage>
</organism>
<gene>
    <name evidence="3" type="ORF">TWF106_000573</name>
    <name evidence="5" type="ORF">TWF191_009986</name>
    <name evidence="4" type="ORF">TWF679_005733</name>
    <name evidence="2" type="ORF">TWF788_003008</name>
</gene>
<evidence type="ECO:0000313" key="8">
    <source>
        <dbReference type="Proteomes" id="UP000483672"/>
    </source>
</evidence>
<comment type="caution">
    <text evidence="5">The sequence shown here is derived from an EMBL/GenBank/DDBJ whole genome shotgun (WGS) entry which is preliminary data.</text>
</comment>
<accession>A0A6G1MHQ0</accession>
<evidence type="ECO:0000313" key="3">
    <source>
        <dbReference type="EMBL" id="KAF3206868.1"/>
    </source>
</evidence>
<evidence type="ECO:0000313" key="5">
    <source>
        <dbReference type="EMBL" id="KAF3213688.1"/>
    </source>
</evidence>
<reference evidence="6 7" key="1">
    <citation type="submission" date="2019-06" db="EMBL/GenBank/DDBJ databases">
        <authorList>
            <person name="Palmer J.M."/>
        </authorList>
    </citation>
    <scope>NUCLEOTIDE SEQUENCE [LARGE SCALE GENOMIC DNA]</scope>
    <source>
        <strain evidence="3 6">TWF106</strain>
        <strain evidence="5 8">TWF191</strain>
        <strain evidence="4">TWF679</strain>
        <strain evidence="2 7">TWF788</strain>
    </source>
</reference>
<evidence type="ECO:0000313" key="7">
    <source>
        <dbReference type="Proteomes" id="UP000479691"/>
    </source>
</evidence>
<evidence type="ECO:0000313" key="4">
    <source>
        <dbReference type="EMBL" id="KAF3212542.1"/>
    </source>
</evidence>